<keyword evidence="5 6" id="KW-0472">Membrane</keyword>
<reference evidence="7" key="1">
    <citation type="submission" date="2018-01" db="EMBL/GenBank/DDBJ databases">
        <title>Genomic characterization of Leptospira inadai serogroup Lyme isolated from captured rat in Brazil and comparative analysis with human reference strain.</title>
        <authorList>
            <person name="Moreno L.Z."/>
            <person name="Loureiro A.P."/>
            <person name="Miraglia F."/>
            <person name="Kremer F.S."/>
            <person name="Eslabao M.R."/>
            <person name="Dellagostin O.A."/>
            <person name="Lilenbaum W."/>
            <person name="Moreno A.M."/>
        </authorList>
    </citation>
    <scope>NUCLEOTIDE SEQUENCE [LARGE SCALE GENOMIC DNA]</scope>
    <source>
        <strain evidence="7">M34/99</strain>
    </source>
</reference>
<dbReference type="EMBL" id="MCRM02000001">
    <property type="protein sequence ID" value="PNV76908.1"/>
    <property type="molecule type" value="Genomic_DNA"/>
</dbReference>
<accession>A0ABX4YNQ0</accession>
<protein>
    <submittedName>
        <fullName evidence="7">Lysoplasmalogenase</fullName>
    </submittedName>
</protein>
<feature type="transmembrane region" description="Helical" evidence="6">
    <location>
        <begin position="184"/>
        <end position="204"/>
    </location>
</feature>
<evidence type="ECO:0000256" key="2">
    <source>
        <dbReference type="ARBA" id="ARBA00007375"/>
    </source>
</evidence>
<evidence type="ECO:0000313" key="7">
    <source>
        <dbReference type="EMBL" id="PNV76908.1"/>
    </source>
</evidence>
<evidence type="ECO:0000256" key="5">
    <source>
        <dbReference type="ARBA" id="ARBA00023136"/>
    </source>
</evidence>
<dbReference type="RefSeq" id="WP_010409760.1">
    <property type="nucleotide sequence ID" value="NZ_MCRM02000001.1"/>
</dbReference>
<name>A0ABX4YNQ0_9LEPT</name>
<feature type="transmembrane region" description="Helical" evidence="6">
    <location>
        <begin position="104"/>
        <end position="121"/>
    </location>
</feature>
<comment type="similarity">
    <text evidence="2">Belongs to the TMEM86 family.</text>
</comment>
<evidence type="ECO:0000256" key="4">
    <source>
        <dbReference type="ARBA" id="ARBA00022989"/>
    </source>
</evidence>
<dbReference type="PANTHER" id="PTHR31885:SF6">
    <property type="entry name" value="GH04784P"/>
    <property type="match status" value="1"/>
</dbReference>
<proteinExistence type="inferred from homology"/>
<feature type="transmembrane region" description="Helical" evidence="6">
    <location>
        <begin position="127"/>
        <end position="145"/>
    </location>
</feature>
<comment type="subcellular location">
    <subcellularLocation>
        <location evidence="1">Membrane</location>
        <topology evidence="1">Multi-pass membrane protein</topology>
    </subcellularLocation>
</comment>
<feature type="transmembrane region" description="Helical" evidence="6">
    <location>
        <begin position="54"/>
        <end position="71"/>
    </location>
</feature>
<dbReference type="InterPro" id="IPR012506">
    <property type="entry name" value="TMEM86B-like"/>
</dbReference>
<gene>
    <name evidence="7" type="ORF">BES34_001130</name>
</gene>
<evidence type="ECO:0000313" key="8">
    <source>
        <dbReference type="Proteomes" id="UP000094669"/>
    </source>
</evidence>
<dbReference type="Proteomes" id="UP000094669">
    <property type="component" value="Unassembled WGS sequence"/>
</dbReference>
<keyword evidence="4 6" id="KW-1133">Transmembrane helix</keyword>
<keyword evidence="8" id="KW-1185">Reference proteome</keyword>
<feature type="transmembrane region" description="Helical" evidence="6">
    <location>
        <begin position="157"/>
        <end position="178"/>
    </location>
</feature>
<evidence type="ECO:0000256" key="1">
    <source>
        <dbReference type="ARBA" id="ARBA00004141"/>
    </source>
</evidence>
<evidence type="ECO:0000256" key="6">
    <source>
        <dbReference type="SAM" id="Phobius"/>
    </source>
</evidence>
<sequence>MLYIVYLFLCLLHLAVVNLWPEVFLLRLGSKVLPILLLLWDFTMDGRWQTRSSGIWIGLGLIFSFFGDAILAFPAEYFVFGLGSFLIAQLSYAWGFSRRNPVQIVRLIPFLLFGGGFYYWLLPGIPISMRLPVLLYVLAICTMGWRASSRECEKLDLWLGISGAVIFIFSDMLIALGHFTSIRFPAHGTWIMGTYYLAQFLIFISTEEES</sequence>
<dbReference type="Pfam" id="PF07947">
    <property type="entry name" value="YhhN"/>
    <property type="match status" value="1"/>
</dbReference>
<comment type="caution">
    <text evidence="7">The sequence shown here is derived from an EMBL/GenBank/DDBJ whole genome shotgun (WGS) entry which is preliminary data.</text>
</comment>
<dbReference type="PANTHER" id="PTHR31885">
    <property type="entry name" value="GH04784P"/>
    <property type="match status" value="1"/>
</dbReference>
<evidence type="ECO:0000256" key="3">
    <source>
        <dbReference type="ARBA" id="ARBA00022692"/>
    </source>
</evidence>
<feature type="transmembrane region" description="Helical" evidence="6">
    <location>
        <begin position="77"/>
        <end position="97"/>
    </location>
</feature>
<organism evidence="7 8">
    <name type="scientific">Leptospira inadai serovar Lyme</name>
    <dbReference type="NCBI Taxonomy" id="293084"/>
    <lineage>
        <taxon>Bacteria</taxon>
        <taxon>Pseudomonadati</taxon>
        <taxon>Spirochaetota</taxon>
        <taxon>Spirochaetia</taxon>
        <taxon>Leptospirales</taxon>
        <taxon>Leptospiraceae</taxon>
        <taxon>Leptospira</taxon>
    </lineage>
</organism>
<keyword evidence="3 6" id="KW-0812">Transmembrane</keyword>